<gene>
    <name evidence="1" type="ORF">CCMP2556_LOCUS16315</name>
</gene>
<keyword evidence="2" id="KW-1185">Reference proteome</keyword>
<organism evidence="1 2">
    <name type="scientific">Durusdinium trenchii</name>
    <dbReference type="NCBI Taxonomy" id="1381693"/>
    <lineage>
        <taxon>Eukaryota</taxon>
        <taxon>Sar</taxon>
        <taxon>Alveolata</taxon>
        <taxon>Dinophyceae</taxon>
        <taxon>Suessiales</taxon>
        <taxon>Symbiodiniaceae</taxon>
        <taxon>Durusdinium</taxon>
    </lineage>
</organism>
<proteinExistence type="predicted"/>
<comment type="caution">
    <text evidence="1">The sequence shown here is derived from an EMBL/GenBank/DDBJ whole genome shotgun (WGS) entry which is preliminary data.</text>
</comment>
<protein>
    <recommendedName>
        <fullName evidence="3">Secreted protein</fullName>
    </recommendedName>
</protein>
<dbReference type="EMBL" id="CAXAMN010008713">
    <property type="protein sequence ID" value="CAK9026313.1"/>
    <property type="molecule type" value="Genomic_DNA"/>
</dbReference>
<reference evidence="1 2" key="1">
    <citation type="submission" date="2024-02" db="EMBL/GenBank/DDBJ databases">
        <authorList>
            <person name="Chen Y."/>
            <person name="Shah S."/>
            <person name="Dougan E. K."/>
            <person name="Thang M."/>
            <person name="Chan C."/>
        </authorList>
    </citation>
    <scope>NUCLEOTIDE SEQUENCE [LARGE SCALE GENOMIC DNA]</scope>
</reference>
<evidence type="ECO:0000313" key="2">
    <source>
        <dbReference type="Proteomes" id="UP001642484"/>
    </source>
</evidence>
<evidence type="ECO:0008006" key="3">
    <source>
        <dbReference type="Google" id="ProtNLM"/>
    </source>
</evidence>
<sequence length="101" mass="10974">MPSLRDVESTIICWSKCLVALFVALHAFSGPILCVALGALAMAANGASRCKLSRKYALRPTVLVRRPVRSFTDPPFGGHVKPAEAALRPHLKGSVEFLRIF</sequence>
<name>A0ABP0KJ75_9DINO</name>
<accession>A0ABP0KJ75</accession>
<dbReference type="Proteomes" id="UP001642484">
    <property type="component" value="Unassembled WGS sequence"/>
</dbReference>
<evidence type="ECO:0000313" key="1">
    <source>
        <dbReference type="EMBL" id="CAK9026313.1"/>
    </source>
</evidence>